<keyword evidence="3 14" id="KW-0479">Metal-binding</keyword>
<dbReference type="InterPro" id="IPR038726">
    <property type="entry name" value="PDDEXK_AddAB-type"/>
</dbReference>
<dbReference type="AlphaFoldDB" id="A0A1Z5HNQ7"/>
<dbReference type="GO" id="GO:0000724">
    <property type="term" value="P:double-strand break repair via homologous recombination"/>
    <property type="evidence" value="ECO:0007669"/>
    <property type="project" value="UniProtKB-UniRule"/>
</dbReference>
<dbReference type="InterPro" id="IPR014140">
    <property type="entry name" value="DNA_helicase_suAddB"/>
</dbReference>
<dbReference type="GO" id="GO:0051539">
    <property type="term" value="F:4 iron, 4 sulfur cluster binding"/>
    <property type="evidence" value="ECO:0007669"/>
    <property type="project" value="UniProtKB-KW"/>
</dbReference>
<dbReference type="GO" id="GO:0003690">
    <property type="term" value="F:double-stranded DNA binding"/>
    <property type="evidence" value="ECO:0007669"/>
    <property type="project" value="UniProtKB-UniRule"/>
</dbReference>
<dbReference type="GO" id="GO:0046872">
    <property type="term" value="F:metal ion binding"/>
    <property type="evidence" value="ECO:0007669"/>
    <property type="project" value="UniProtKB-KW"/>
</dbReference>
<evidence type="ECO:0000256" key="14">
    <source>
        <dbReference type="HAMAP-Rule" id="MF_01452"/>
    </source>
</evidence>
<evidence type="ECO:0000256" key="1">
    <source>
        <dbReference type="ARBA" id="ARBA00022485"/>
    </source>
</evidence>
<evidence type="ECO:0000256" key="9">
    <source>
        <dbReference type="ARBA" id="ARBA00022840"/>
    </source>
</evidence>
<dbReference type="HAMAP" id="MF_01452">
    <property type="entry name" value="AddB_type1"/>
    <property type="match status" value="1"/>
</dbReference>
<keyword evidence="6 14" id="KW-0378">Hydrolase</keyword>
<comment type="function">
    <text evidence="14">The heterodimer acts as both an ATP-dependent DNA helicase and an ATP-dependent, dual-direction single-stranded exonuclease. Recognizes the chi site generating a DNA molecule suitable for the initiation of homologous recombination. The AddB subunit has 5' -&gt; 3' nuclease activity but not helicase activity.</text>
</comment>
<dbReference type="Pfam" id="PF12705">
    <property type="entry name" value="PDDEXK_1"/>
    <property type="match status" value="1"/>
</dbReference>
<evidence type="ECO:0000256" key="10">
    <source>
        <dbReference type="ARBA" id="ARBA00023004"/>
    </source>
</evidence>
<keyword evidence="1 14" id="KW-0004">4Fe-4S</keyword>
<organism evidence="16 17">
    <name type="scientific">Calderihabitans maritimus</name>
    <dbReference type="NCBI Taxonomy" id="1246530"/>
    <lineage>
        <taxon>Bacteria</taxon>
        <taxon>Bacillati</taxon>
        <taxon>Bacillota</taxon>
        <taxon>Clostridia</taxon>
        <taxon>Neomoorellales</taxon>
        <taxon>Calderihabitantaceae</taxon>
        <taxon>Calderihabitans</taxon>
    </lineage>
</organism>
<keyword evidence="8 14" id="KW-0269">Exonuclease</keyword>
<keyword evidence="4 14" id="KW-0547">Nucleotide-binding</keyword>
<gene>
    <name evidence="14" type="primary">addB</name>
    <name evidence="16" type="ORF">KKC1_03310</name>
</gene>
<dbReference type="EMBL" id="BDGJ01000008">
    <property type="protein sequence ID" value="GAW91169.1"/>
    <property type="molecule type" value="Genomic_DNA"/>
</dbReference>
<evidence type="ECO:0000256" key="6">
    <source>
        <dbReference type="ARBA" id="ARBA00022801"/>
    </source>
</evidence>
<dbReference type="InterPro" id="IPR014017">
    <property type="entry name" value="DNA_helicase_UvrD-like_C"/>
</dbReference>
<evidence type="ECO:0000256" key="8">
    <source>
        <dbReference type="ARBA" id="ARBA00022839"/>
    </source>
</evidence>
<evidence type="ECO:0000256" key="11">
    <source>
        <dbReference type="ARBA" id="ARBA00023014"/>
    </source>
</evidence>
<evidence type="ECO:0000256" key="3">
    <source>
        <dbReference type="ARBA" id="ARBA00022723"/>
    </source>
</evidence>
<comment type="similarity">
    <text evidence="14">Belongs to the helicase family. AddB/RexB type 1 subfamily.</text>
</comment>
<keyword evidence="12 14" id="KW-0238">DNA-binding</keyword>
<dbReference type="GO" id="GO:0005524">
    <property type="term" value="F:ATP binding"/>
    <property type="evidence" value="ECO:0007669"/>
    <property type="project" value="UniProtKB-UniRule"/>
</dbReference>
<dbReference type="EC" id="3.1.-.-" evidence="14"/>
<dbReference type="PROSITE" id="PS51217">
    <property type="entry name" value="UVRD_HELICASE_CTER"/>
    <property type="match status" value="1"/>
</dbReference>
<dbReference type="OrthoDB" id="9758506at2"/>
<dbReference type="Gene3D" id="3.90.320.10">
    <property type="match status" value="1"/>
</dbReference>
<evidence type="ECO:0000256" key="2">
    <source>
        <dbReference type="ARBA" id="ARBA00022722"/>
    </source>
</evidence>
<dbReference type="SUPFAM" id="SSF52540">
    <property type="entry name" value="P-loop containing nucleoside triphosphate hydrolases"/>
    <property type="match status" value="2"/>
</dbReference>
<feature type="binding site" evidence="14">
    <location>
        <position position="1125"/>
    </location>
    <ligand>
        <name>[4Fe-4S] cluster</name>
        <dbReference type="ChEBI" id="CHEBI:49883"/>
    </ligand>
</feature>
<evidence type="ECO:0000313" key="17">
    <source>
        <dbReference type="Proteomes" id="UP000197032"/>
    </source>
</evidence>
<evidence type="ECO:0000256" key="5">
    <source>
        <dbReference type="ARBA" id="ARBA00022763"/>
    </source>
</evidence>
<evidence type="ECO:0000256" key="12">
    <source>
        <dbReference type="ARBA" id="ARBA00023125"/>
    </source>
</evidence>
<dbReference type="Gene3D" id="3.40.50.300">
    <property type="entry name" value="P-loop containing nucleotide triphosphate hydrolases"/>
    <property type="match status" value="4"/>
</dbReference>
<dbReference type="RefSeq" id="WP_088552750.1">
    <property type="nucleotide sequence ID" value="NZ_BDGJ01000008.1"/>
</dbReference>
<evidence type="ECO:0000313" key="16">
    <source>
        <dbReference type="EMBL" id="GAW91169.1"/>
    </source>
</evidence>
<sequence length="1161" mass="132981">MSLRFILGRAGTGKSHTCLEGIRQALHKEPAGNSIIFLVPEQATFQMERALVNLPGLAGTIRAQVLSFRRMAFRVLQEAGGASRPHIGELGKRMALQALLIKRTDDLKVYNRAARRTGFVEQLARTISEMKSYRLSPGDIKEHYLRLKQTGGEDSLLAAKLHDLACLYADWEEWLKNRYIDPDDYLNLLAEKIPESRLIKGATVWVDGFAGFTPQEYHVLGALLRAARQVNVALCIDSRDVDRELEETDLFYSTWETYHKLRKIAEDNGIPVAEPLILDRPGKAPFRFALSPELAHLEREFFRYPTCPFRGKVEGIQLVAAADRRAEVEAAARKMISLCRDRGYRWREMAVILRDLEPYRDLIETVFGDYGIPYFIDRKQEVSHHPLVELLRSALEIVTTRWADEPVFRFLKTDLVPLERGEVDHLENYVLAHGIKGEIWLREEPWDFNYELAWEENGTETDYEERKLAAVNAAREKVRHVLEPFYRRLNREKLTVKEICKALWDLLAALKVSERLEEWRLEAEKQGDLVGLQEQVQVWNGVLELLDQMAEALGEEEITVSQYAQILEAGLESLRLGLIPPAVDQVLVGNVERSRHPNLRAAFVLGAGEGIMPARMGEEGVFSDKERSQMRKEGLELAPTRTERVLQEQYLIYIALTRSGEYLWLSYPLADAEGKALNPSPVVNRLREIFPALEVDFAPKEPAGEEDLEFVVNPNRSLTYLINQLREVRQGKPLSAVWAEVYQWFVEDEKRKEDFRKLVKALNYSNLLKPLPRELVQKLYGKPLRSSVSRLETFAACPFSYFASYGLQLKERRVFGFEAPDRGVFFHRALKRFVEKLQQRSRKWGELDGEERRNLVLEVVEELRPWLQRANLLGSARHDYIVLKLRRELELAVEILTEHARRGSFVPVAVEMDFGGEGSLPPLRLPLPEGEMELRGRIDRVDWAEWEGRHFFRVIDYKSSPADLRLEEVYHGLSLQLLCYLAVVLENAEKLAGSPAEPGGVLYFSVYSPLVNESGPVAEEVRKQEIKKRLKMKGLVLADMDAVRLMGAREKGETSYLIPVRINRDGSLGKASSAASREQFEMLLRLVKERAQKLGSRIVRGEIVVAPYRRGQESPCRHCRYRPVCQFDPLAGDQYRFLEKIAGDFWERVAAELEGGEANGL</sequence>
<keyword evidence="5 14" id="KW-0227">DNA damage</keyword>
<dbReference type="Pfam" id="PF21445">
    <property type="entry name" value="ADDB_N"/>
    <property type="match status" value="1"/>
</dbReference>
<comment type="subunit">
    <text evidence="14">Heterodimer of AddA and AddB.</text>
</comment>
<feature type="binding site" evidence="14">
    <location>
        <position position="797"/>
    </location>
    <ligand>
        <name>[4Fe-4S] cluster</name>
        <dbReference type="ChEBI" id="CHEBI:49883"/>
    </ligand>
</feature>
<feature type="domain" description="UvrD-like helicase C-terminal" evidence="15">
    <location>
        <begin position="285"/>
        <end position="584"/>
    </location>
</feature>
<reference evidence="17" key="1">
    <citation type="journal article" date="2017" name="Appl. Environ. Microbiol.">
        <title>Genomic analysis of Calderihabitans maritimus KKC1, a thermophilic hydrogenogenic carboxydotrophic bacterium isolated from marine sediment.</title>
        <authorList>
            <person name="Omae K."/>
            <person name="Yoneda Y."/>
            <person name="Fukuyama Y."/>
            <person name="Yoshida T."/>
            <person name="Sako Y."/>
        </authorList>
    </citation>
    <scope>NUCLEOTIDE SEQUENCE [LARGE SCALE GENOMIC DNA]</scope>
    <source>
        <strain evidence="17">KKC1</strain>
    </source>
</reference>
<feature type="binding site" evidence="14">
    <location>
        <position position="1119"/>
    </location>
    <ligand>
        <name>[4Fe-4S] cluster</name>
        <dbReference type="ChEBI" id="CHEBI:49883"/>
    </ligand>
</feature>
<keyword evidence="10 14" id="KW-0408">Iron</keyword>
<comment type="cofactor">
    <cofactor evidence="14">
        <name>Mg(2+)</name>
        <dbReference type="ChEBI" id="CHEBI:18420"/>
    </cofactor>
</comment>
<comment type="miscellaneous">
    <text evidence="14">Despite having conserved helicase domains, this subunit does not have helicase activity.</text>
</comment>
<evidence type="ECO:0000256" key="4">
    <source>
        <dbReference type="ARBA" id="ARBA00022741"/>
    </source>
</evidence>
<feature type="binding site" evidence="14">
    <location>
        <position position="1116"/>
    </location>
    <ligand>
        <name>[4Fe-4S] cluster</name>
        <dbReference type="ChEBI" id="CHEBI:49883"/>
    </ligand>
</feature>
<keyword evidence="17" id="KW-1185">Reference proteome</keyword>
<accession>A0A1Z5HNQ7</accession>
<dbReference type="Gene3D" id="6.10.140.1030">
    <property type="match status" value="1"/>
</dbReference>
<dbReference type="Proteomes" id="UP000197032">
    <property type="component" value="Unassembled WGS sequence"/>
</dbReference>
<dbReference type="InterPro" id="IPR049035">
    <property type="entry name" value="ADDB_N"/>
</dbReference>
<dbReference type="GO" id="GO:0004386">
    <property type="term" value="F:helicase activity"/>
    <property type="evidence" value="ECO:0007669"/>
    <property type="project" value="UniProtKB-KW"/>
</dbReference>
<dbReference type="PANTHER" id="PTHR30591">
    <property type="entry name" value="RECBCD ENZYME SUBUNIT RECC"/>
    <property type="match status" value="1"/>
</dbReference>
<dbReference type="PANTHER" id="PTHR30591:SF1">
    <property type="entry name" value="RECBCD ENZYME SUBUNIT RECC"/>
    <property type="match status" value="1"/>
</dbReference>
<keyword evidence="13 14" id="KW-0234">DNA repair</keyword>
<proteinExistence type="inferred from homology"/>
<evidence type="ECO:0000256" key="7">
    <source>
        <dbReference type="ARBA" id="ARBA00022806"/>
    </source>
</evidence>
<dbReference type="InterPro" id="IPR027417">
    <property type="entry name" value="P-loop_NTPase"/>
</dbReference>
<comment type="cofactor">
    <cofactor evidence="14">
        <name>[4Fe-4S] cluster</name>
        <dbReference type="ChEBI" id="CHEBI:49883"/>
    </cofactor>
    <text evidence="14">Binds 1 [4Fe-4S] cluster.</text>
</comment>
<protein>
    <recommendedName>
        <fullName evidence="14">ATP-dependent helicase/deoxyribonuclease subunit B</fullName>
        <ecNumber evidence="14">3.1.-.-</ecNumber>
    </recommendedName>
    <alternativeName>
        <fullName evidence="14">ATP-dependent helicase/nuclease subunit AddB</fullName>
    </alternativeName>
</protein>
<comment type="caution">
    <text evidence="16">The sequence shown here is derived from an EMBL/GenBank/DDBJ whole genome shotgun (WGS) entry which is preliminary data.</text>
</comment>
<dbReference type="NCBIfam" id="TIGR02773">
    <property type="entry name" value="addB_Gpos"/>
    <property type="match status" value="1"/>
</dbReference>
<name>A0A1Z5HNQ7_9FIRM</name>
<evidence type="ECO:0000256" key="13">
    <source>
        <dbReference type="ARBA" id="ARBA00023204"/>
    </source>
</evidence>
<keyword evidence="7 14" id="KW-0347">Helicase</keyword>
<keyword evidence="2 14" id="KW-0540">Nuclease</keyword>
<evidence type="ECO:0000259" key="15">
    <source>
        <dbReference type="PROSITE" id="PS51217"/>
    </source>
</evidence>
<dbReference type="GO" id="GO:0008409">
    <property type="term" value="F:5'-3' exonuclease activity"/>
    <property type="evidence" value="ECO:0007669"/>
    <property type="project" value="UniProtKB-UniRule"/>
</dbReference>
<keyword evidence="11 14" id="KW-0411">Iron-sulfur</keyword>
<dbReference type="InterPro" id="IPR011604">
    <property type="entry name" value="PDDEXK-like_dom_sf"/>
</dbReference>
<keyword evidence="9 14" id="KW-0067">ATP-binding</keyword>